<name>A0ABU1BKT1_9BURK</name>
<dbReference type="EMBL" id="JAUYVH010000002">
    <property type="protein sequence ID" value="MDQ9169590.1"/>
    <property type="molecule type" value="Genomic_DNA"/>
</dbReference>
<dbReference type="PANTHER" id="PTHR24567:SF74">
    <property type="entry name" value="HTH-TYPE TRANSCRIPTIONAL REGULATOR ARCR"/>
    <property type="match status" value="1"/>
</dbReference>
<dbReference type="InterPro" id="IPR018490">
    <property type="entry name" value="cNMP-bd_dom_sf"/>
</dbReference>
<evidence type="ECO:0000256" key="2">
    <source>
        <dbReference type="ARBA" id="ARBA00023125"/>
    </source>
</evidence>
<accession>A0ABU1BKT1</accession>
<dbReference type="PANTHER" id="PTHR24567">
    <property type="entry name" value="CRP FAMILY TRANSCRIPTIONAL REGULATORY PROTEIN"/>
    <property type="match status" value="1"/>
</dbReference>
<reference evidence="5 6" key="1">
    <citation type="submission" date="2023-08" db="EMBL/GenBank/DDBJ databases">
        <title>Oxalobacteraceae gen .nov., isolated from river sludge outside the plant.</title>
        <authorList>
            <person name="Zhao S.Y."/>
        </authorList>
    </citation>
    <scope>NUCLEOTIDE SEQUENCE [LARGE SCALE GENOMIC DNA]</scope>
    <source>
        <strain evidence="5 6">R-40</strain>
    </source>
</reference>
<dbReference type="Gene3D" id="2.60.120.10">
    <property type="entry name" value="Jelly Rolls"/>
    <property type="match status" value="1"/>
</dbReference>
<keyword evidence="3" id="KW-0804">Transcription</keyword>
<evidence type="ECO:0000256" key="3">
    <source>
        <dbReference type="ARBA" id="ARBA00023163"/>
    </source>
</evidence>
<feature type="domain" description="Cyclic nucleotide-binding" evidence="4">
    <location>
        <begin position="15"/>
        <end position="133"/>
    </location>
</feature>
<evidence type="ECO:0000313" key="5">
    <source>
        <dbReference type="EMBL" id="MDQ9169590.1"/>
    </source>
</evidence>
<gene>
    <name evidence="5" type="ORF">Q8A64_04105</name>
</gene>
<dbReference type="Gene3D" id="1.10.10.10">
    <property type="entry name" value="Winged helix-like DNA-binding domain superfamily/Winged helix DNA-binding domain"/>
    <property type="match status" value="1"/>
</dbReference>
<dbReference type="InterPro" id="IPR036388">
    <property type="entry name" value="WH-like_DNA-bd_sf"/>
</dbReference>
<dbReference type="RefSeq" id="WP_338435528.1">
    <property type="nucleotide sequence ID" value="NZ_JAUYVH010000002.1"/>
</dbReference>
<dbReference type="SUPFAM" id="SSF46785">
    <property type="entry name" value="Winged helix' DNA-binding domain"/>
    <property type="match status" value="1"/>
</dbReference>
<sequence length="241" mass="27138">MSGQISQARRCQNYLLSKLSDEDFQELLPTLHLVESKAREELYHQGEPIEYVHFPCDCAHSCLIYMEDGSAVEVGTLGNESFTGIELLLNATHAVETVICQVVGHSLRMSVADSRRALEKHPAFRRLLQCSAQGYLAQVSQSVACNRLHSVDMRFARWLLVTHDRVKGNEFNLTQEFLAAMLGVHRPSVSLVAGAFQQAGIIRYSRGKMQILDRDRLEEASCECYAMVRDQYVRLLGIPHG</sequence>
<dbReference type="CDD" id="cd00038">
    <property type="entry name" value="CAP_ED"/>
    <property type="match status" value="1"/>
</dbReference>
<proteinExistence type="predicted"/>
<dbReference type="InterPro" id="IPR000595">
    <property type="entry name" value="cNMP-bd_dom"/>
</dbReference>
<dbReference type="Pfam" id="PF13545">
    <property type="entry name" value="HTH_Crp_2"/>
    <property type="match status" value="1"/>
</dbReference>
<evidence type="ECO:0000256" key="1">
    <source>
        <dbReference type="ARBA" id="ARBA00023015"/>
    </source>
</evidence>
<dbReference type="InterPro" id="IPR014710">
    <property type="entry name" value="RmlC-like_jellyroll"/>
</dbReference>
<dbReference type="SMART" id="SM00100">
    <property type="entry name" value="cNMP"/>
    <property type="match status" value="1"/>
</dbReference>
<protein>
    <submittedName>
        <fullName evidence="5">Crp/Fnr family transcriptional regulator</fullName>
    </submittedName>
</protein>
<evidence type="ECO:0000313" key="6">
    <source>
        <dbReference type="Proteomes" id="UP001225596"/>
    </source>
</evidence>
<keyword evidence="6" id="KW-1185">Reference proteome</keyword>
<dbReference type="InterPro" id="IPR036390">
    <property type="entry name" value="WH_DNA-bd_sf"/>
</dbReference>
<dbReference type="SUPFAM" id="SSF51206">
    <property type="entry name" value="cAMP-binding domain-like"/>
    <property type="match status" value="1"/>
</dbReference>
<organism evidence="5 6">
    <name type="scientific">Keguizhuia sedimenti</name>
    <dbReference type="NCBI Taxonomy" id="3064264"/>
    <lineage>
        <taxon>Bacteria</taxon>
        <taxon>Pseudomonadati</taxon>
        <taxon>Pseudomonadota</taxon>
        <taxon>Betaproteobacteria</taxon>
        <taxon>Burkholderiales</taxon>
        <taxon>Oxalobacteraceae</taxon>
        <taxon>Keguizhuia</taxon>
    </lineage>
</organism>
<keyword evidence="1" id="KW-0805">Transcription regulation</keyword>
<dbReference type="Proteomes" id="UP001225596">
    <property type="component" value="Unassembled WGS sequence"/>
</dbReference>
<comment type="caution">
    <text evidence="5">The sequence shown here is derived from an EMBL/GenBank/DDBJ whole genome shotgun (WGS) entry which is preliminary data.</text>
</comment>
<evidence type="ECO:0000259" key="4">
    <source>
        <dbReference type="SMART" id="SM00100"/>
    </source>
</evidence>
<keyword evidence="2" id="KW-0238">DNA-binding</keyword>
<dbReference type="InterPro" id="IPR050397">
    <property type="entry name" value="Env_Response_Regulators"/>
</dbReference>
<dbReference type="InterPro" id="IPR012318">
    <property type="entry name" value="HTH_CRP"/>
</dbReference>